<dbReference type="InterPro" id="IPR031127">
    <property type="entry name" value="E3_UB_ligase_RBR"/>
</dbReference>
<accession>A0AAW2XKP3</accession>
<dbReference type="Gene3D" id="3.30.40.10">
    <property type="entry name" value="Zinc/RING finger domain, C3HC4 (zinc finger)"/>
    <property type="match status" value="1"/>
</dbReference>
<keyword evidence="9 12" id="KW-0863">Zinc-finger</keyword>
<proteinExistence type="inferred from homology"/>
<dbReference type="PANTHER" id="PTHR11685">
    <property type="entry name" value="RBR FAMILY RING FINGER AND IBR DOMAIN-CONTAINING"/>
    <property type="match status" value="1"/>
</dbReference>
<evidence type="ECO:0000259" key="14">
    <source>
        <dbReference type="PROSITE" id="PS50089"/>
    </source>
</evidence>
<evidence type="ECO:0000256" key="4">
    <source>
        <dbReference type="ARBA" id="ARBA00005884"/>
    </source>
</evidence>
<dbReference type="Pfam" id="PF01485">
    <property type="entry name" value="IBR"/>
    <property type="match status" value="1"/>
</dbReference>
<feature type="region of interest" description="Disordered" evidence="13">
    <location>
        <begin position="1"/>
        <end position="25"/>
    </location>
</feature>
<dbReference type="InterPro" id="IPR013083">
    <property type="entry name" value="Znf_RING/FYVE/PHD"/>
</dbReference>
<evidence type="ECO:0000256" key="12">
    <source>
        <dbReference type="PROSITE-ProRule" id="PRU00175"/>
    </source>
</evidence>
<comment type="similarity">
    <text evidence="4">Belongs to the RBR family. Ariadne subfamily.</text>
</comment>
<evidence type="ECO:0000256" key="1">
    <source>
        <dbReference type="ARBA" id="ARBA00001798"/>
    </source>
</evidence>
<organism evidence="16">
    <name type="scientific">Sesamum latifolium</name>
    <dbReference type="NCBI Taxonomy" id="2727402"/>
    <lineage>
        <taxon>Eukaryota</taxon>
        <taxon>Viridiplantae</taxon>
        <taxon>Streptophyta</taxon>
        <taxon>Embryophyta</taxon>
        <taxon>Tracheophyta</taxon>
        <taxon>Spermatophyta</taxon>
        <taxon>Magnoliopsida</taxon>
        <taxon>eudicotyledons</taxon>
        <taxon>Gunneridae</taxon>
        <taxon>Pentapetalae</taxon>
        <taxon>asterids</taxon>
        <taxon>lamiids</taxon>
        <taxon>Lamiales</taxon>
        <taxon>Pedaliaceae</taxon>
        <taxon>Sesamum</taxon>
    </lineage>
</organism>
<evidence type="ECO:0000256" key="7">
    <source>
        <dbReference type="ARBA" id="ARBA00022723"/>
    </source>
</evidence>
<protein>
    <recommendedName>
        <fullName evidence="5">RBR-type E3 ubiquitin transferase</fullName>
        <ecNumber evidence="5">2.3.2.31</ecNumber>
    </recommendedName>
</protein>
<dbReference type="Pfam" id="PF00097">
    <property type="entry name" value="zf-C3HC4"/>
    <property type="match status" value="1"/>
</dbReference>
<dbReference type="GO" id="GO:0061630">
    <property type="term" value="F:ubiquitin protein ligase activity"/>
    <property type="evidence" value="ECO:0007669"/>
    <property type="project" value="UniProtKB-EC"/>
</dbReference>
<dbReference type="PROSITE" id="PS50089">
    <property type="entry name" value="ZF_RING_2"/>
    <property type="match status" value="1"/>
</dbReference>
<evidence type="ECO:0000256" key="2">
    <source>
        <dbReference type="ARBA" id="ARBA00001947"/>
    </source>
</evidence>
<keyword evidence="11" id="KW-0862">Zinc</keyword>
<dbReference type="PROSITE" id="PS00518">
    <property type="entry name" value="ZF_RING_1"/>
    <property type="match status" value="1"/>
</dbReference>
<keyword evidence="8" id="KW-0677">Repeat</keyword>
<evidence type="ECO:0000256" key="3">
    <source>
        <dbReference type="ARBA" id="ARBA00003976"/>
    </source>
</evidence>
<dbReference type="GO" id="GO:0008270">
    <property type="term" value="F:zinc ion binding"/>
    <property type="evidence" value="ECO:0007669"/>
    <property type="project" value="UniProtKB-KW"/>
</dbReference>
<evidence type="ECO:0000313" key="16">
    <source>
        <dbReference type="EMBL" id="KAL0454148.1"/>
    </source>
</evidence>
<evidence type="ECO:0000256" key="6">
    <source>
        <dbReference type="ARBA" id="ARBA00022679"/>
    </source>
</evidence>
<reference evidence="16" key="1">
    <citation type="submission" date="2020-06" db="EMBL/GenBank/DDBJ databases">
        <authorList>
            <person name="Li T."/>
            <person name="Hu X."/>
            <person name="Zhang T."/>
            <person name="Song X."/>
            <person name="Zhang H."/>
            <person name="Dai N."/>
            <person name="Sheng W."/>
            <person name="Hou X."/>
            <person name="Wei L."/>
        </authorList>
    </citation>
    <scope>NUCLEOTIDE SEQUENCE</scope>
    <source>
        <strain evidence="16">KEN1</strain>
        <tissue evidence="16">Leaf</tissue>
    </source>
</reference>
<gene>
    <name evidence="16" type="ORF">Slati_0754000</name>
</gene>
<dbReference type="GO" id="GO:0016567">
    <property type="term" value="P:protein ubiquitination"/>
    <property type="evidence" value="ECO:0007669"/>
    <property type="project" value="InterPro"/>
</dbReference>
<dbReference type="AlphaFoldDB" id="A0AAW2XKP3"/>
<dbReference type="EC" id="2.3.2.31" evidence="5"/>
<keyword evidence="10" id="KW-0833">Ubl conjugation pathway</keyword>
<dbReference type="InterPro" id="IPR017907">
    <property type="entry name" value="Znf_RING_CS"/>
</dbReference>
<keyword evidence="7" id="KW-0479">Metal-binding</keyword>
<evidence type="ECO:0000256" key="13">
    <source>
        <dbReference type="SAM" id="MobiDB-lite"/>
    </source>
</evidence>
<evidence type="ECO:0000256" key="10">
    <source>
        <dbReference type="ARBA" id="ARBA00022786"/>
    </source>
</evidence>
<evidence type="ECO:0000259" key="15">
    <source>
        <dbReference type="PROSITE" id="PS51873"/>
    </source>
</evidence>
<dbReference type="InterPro" id="IPR002867">
    <property type="entry name" value="IBR_dom"/>
</dbReference>
<dbReference type="PROSITE" id="PS51873">
    <property type="entry name" value="TRIAD"/>
    <property type="match status" value="1"/>
</dbReference>
<keyword evidence="6" id="KW-0808">Transferase</keyword>
<name>A0AAW2XKP3_9LAMI</name>
<dbReference type="InterPro" id="IPR018957">
    <property type="entry name" value="Znf_C3HC4_RING-type"/>
</dbReference>
<dbReference type="InterPro" id="IPR044066">
    <property type="entry name" value="TRIAD_supradom"/>
</dbReference>
<comment type="function">
    <text evidence="3">Might act as an E3 ubiquitin-protein ligase, or as part of E3 complex, which accepts ubiquitin from specific E2 ubiquitin-conjugating enzymes and then transfers it to substrates.</text>
</comment>
<feature type="domain" description="RING-type" evidence="14">
    <location>
        <begin position="35"/>
        <end position="86"/>
    </location>
</feature>
<evidence type="ECO:0000256" key="11">
    <source>
        <dbReference type="ARBA" id="ARBA00022833"/>
    </source>
</evidence>
<dbReference type="FunFam" id="3.30.40.10:FF:000230">
    <property type="entry name" value="RBR-type E3 ubiquitin transferase"/>
    <property type="match status" value="1"/>
</dbReference>
<dbReference type="EMBL" id="JACGWN010000003">
    <property type="protein sequence ID" value="KAL0454148.1"/>
    <property type="molecule type" value="Genomic_DNA"/>
</dbReference>
<comment type="caution">
    <text evidence="16">The sequence shown here is derived from an EMBL/GenBank/DDBJ whole genome shotgun (WGS) entry which is preliminary data.</text>
</comment>
<sequence length="165" mass="18755">MGNTLQTPPQILPPQQQPQQQQRIAGEEENQEFTCEICIEPTSNADKKFTNTNRCSHPFCTDCMIKYIRVKLEDDNVGHIKCPAFNCDHTLDPLACASLVGPSLFVRWCDVLCEAAIVGFDRCYCPHRNCNALILNECGGNVKKSNCPNCRRWFCFECKRIWHAG</sequence>
<evidence type="ECO:0000256" key="9">
    <source>
        <dbReference type="ARBA" id="ARBA00022771"/>
    </source>
</evidence>
<comment type="catalytic activity">
    <reaction evidence="1">
        <text>[E2 ubiquitin-conjugating enzyme]-S-ubiquitinyl-L-cysteine + [acceptor protein]-L-lysine = [E2 ubiquitin-conjugating enzyme]-L-cysteine + [acceptor protein]-N(6)-ubiquitinyl-L-lysine.</text>
        <dbReference type="EC" id="2.3.2.31"/>
    </reaction>
</comment>
<evidence type="ECO:0000256" key="5">
    <source>
        <dbReference type="ARBA" id="ARBA00012251"/>
    </source>
</evidence>
<dbReference type="InterPro" id="IPR001841">
    <property type="entry name" value="Znf_RING"/>
</dbReference>
<feature type="domain" description="RING-type" evidence="15">
    <location>
        <begin position="31"/>
        <end position="165"/>
    </location>
</feature>
<dbReference type="SUPFAM" id="SSF57850">
    <property type="entry name" value="RING/U-box"/>
    <property type="match status" value="1"/>
</dbReference>
<reference evidence="16" key="2">
    <citation type="journal article" date="2024" name="Plant">
        <title>Genomic evolution and insights into agronomic trait innovations of Sesamum species.</title>
        <authorList>
            <person name="Miao H."/>
            <person name="Wang L."/>
            <person name="Qu L."/>
            <person name="Liu H."/>
            <person name="Sun Y."/>
            <person name="Le M."/>
            <person name="Wang Q."/>
            <person name="Wei S."/>
            <person name="Zheng Y."/>
            <person name="Lin W."/>
            <person name="Duan Y."/>
            <person name="Cao H."/>
            <person name="Xiong S."/>
            <person name="Wang X."/>
            <person name="Wei L."/>
            <person name="Li C."/>
            <person name="Ma Q."/>
            <person name="Ju M."/>
            <person name="Zhao R."/>
            <person name="Li G."/>
            <person name="Mu C."/>
            <person name="Tian Q."/>
            <person name="Mei H."/>
            <person name="Zhang T."/>
            <person name="Gao T."/>
            <person name="Zhang H."/>
        </authorList>
    </citation>
    <scope>NUCLEOTIDE SEQUENCE</scope>
    <source>
        <strain evidence="16">KEN1</strain>
    </source>
</reference>
<comment type="cofactor">
    <cofactor evidence="2">
        <name>Zn(2+)</name>
        <dbReference type="ChEBI" id="CHEBI:29105"/>
    </cofactor>
</comment>
<evidence type="ECO:0000256" key="8">
    <source>
        <dbReference type="ARBA" id="ARBA00022737"/>
    </source>
</evidence>